<dbReference type="STRING" id="1860122.A9404_10295"/>
<dbReference type="InterPro" id="IPR000182">
    <property type="entry name" value="GNAT_dom"/>
</dbReference>
<dbReference type="GO" id="GO:0016747">
    <property type="term" value="F:acyltransferase activity, transferring groups other than amino-acyl groups"/>
    <property type="evidence" value="ECO:0007669"/>
    <property type="project" value="InterPro"/>
</dbReference>
<dbReference type="Pfam" id="PF13302">
    <property type="entry name" value="Acetyltransf_3"/>
    <property type="match status" value="1"/>
</dbReference>
<organism evidence="2 3">
    <name type="scientific">Halothiobacillus diazotrophicus</name>
    <dbReference type="NCBI Taxonomy" id="1860122"/>
    <lineage>
        <taxon>Bacteria</taxon>
        <taxon>Pseudomonadati</taxon>
        <taxon>Pseudomonadota</taxon>
        <taxon>Gammaproteobacteria</taxon>
        <taxon>Chromatiales</taxon>
        <taxon>Halothiobacillaceae</taxon>
        <taxon>Halothiobacillus</taxon>
    </lineage>
</organism>
<dbReference type="Gene3D" id="3.40.630.30">
    <property type="match status" value="1"/>
</dbReference>
<reference evidence="2 3" key="1">
    <citation type="submission" date="2016-06" db="EMBL/GenBank/DDBJ databases">
        <title>Insight into the functional genes involving in sulfur oxidation in Pearl River water.</title>
        <authorList>
            <person name="Luo J."/>
            <person name="Tan X."/>
            <person name="Lin W."/>
        </authorList>
    </citation>
    <scope>NUCLEOTIDE SEQUENCE [LARGE SCALE GENOMIC DNA]</scope>
    <source>
        <strain evidence="2 3">LS2</strain>
    </source>
</reference>
<evidence type="ECO:0000313" key="2">
    <source>
        <dbReference type="EMBL" id="ANJ67711.1"/>
    </source>
</evidence>
<sequence>MIESEKISLRCWKPDDIPLLAAIRNDIKIQSQLLSRPRGSTDEQVIHWLKKQTTQNGCILLIIALRDNDQAIGYIQVANIDSTDRRGELGITLHSTYQGKGYGSIAIKLMSEFVRKTWNFNKLMLKVRTDNEYAIKSYKKCGFISVGTFHKHTFLDGQWLDIDLMELIFSNENSS</sequence>
<dbReference type="PANTHER" id="PTHR43415">
    <property type="entry name" value="SPERMIDINE N(1)-ACETYLTRANSFERASE"/>
    <property type="match status" value="1"/>
</dbReference>
<dbReference type="AlphaFoldDB" id="A0A191ZII2"/>
<dbReference type="InterPro" id="IPR016181">
    <property type="entry name" value="Acyl_CoA_acyltransferase"/>
</dbReference>
<proteinExistence type="predicted"/>
<dbReference type="PROSITE" id="PS51186">
    <property type="entry name" value="GNAT"/>
    <property type="match status" value="1"/>
</dbReference>
<keyword evidence="3" id="KW-1185">Reference proteome</keyword>
<dbReference type="PANTHER" id="PTHR43415:SF3">
    <property type="entry name" value="GNAT-FAMILY ACETYLTRANSFERASE"/>
    <property type="match status" value="1"/>
</dbReference>
<name>A0A191ZII2_9GAMM</name>
<feature type="domain" description="N-acetyltransferase" evidence="1">
    <location>
        <begin position="7"/>
        <end position="161"/>
    </location>
</feature>
<dbReference type="SUPFAM" id="SSF55729">
    <property type="entry name" value="Acyl-CoA N-acyltransferases (Nat)"/>
    <property type="match status" value="1"/>
</dbReference>
<dbReference type="EMBL" id="CP016027">
    <property type="protein sequence ID" value="ANJ67711.1"/>
    <property type="molecule type" value="Genomic_DNA"/>
</dbReference>
<dbReference type="OrthoDB" id="5459937at2"/>
<dbReference type="RefSeq" id="WP_066101122.1">
    <property type="nucleotide sequence ID" value="NZ_CP016027.1"/>
</dbReference>
<dbReference type="Proteomes" id="UP000078596">
    <property type="component" value="Chromosome"/>
</dbReference>
<protein>
    <recommendedName>
        <fullName evidence="1">N-acetyltransferase domain-containing protein</fullName>
    </recommendedName>
</protein>
<dbReference type="KEGG" id="haz:A9404_10295"/>
<accession>A0A191ZII2</accession>
<evidence type="ECO:0000259" key="1">
    <source>
        <dbReference type="PROSITE" id="PS51186"/>
    </source>
</evidence>
<dbReference type="CDD" id="cd04301">
    <property type="entry name" value="NAT_SF"/>
    <property type="match status" value="1"/>
</dbReference>
<gene>
    <name evidence="2" type="ORF">A9404_10295</name>
</gene>
<evidence type="ECO:0000313" key="3">
    <source>
        <dbReference type="Proteomes" id="UP000078596"/>
    </source>
</evidence>